<dbReference type="InterPro" id="IPR012854">
    <property type="entry name" value="Cu_amine_oxidase-like_N"/>
</dbReference>
<dbReference type="EMBL" id="WHNZ01000007">
    <property type="protein sequence ID" value="NOU98767.1"/>
    <property type="molecule type" value="Genomic_DNA"/>
</dbReference>
<sequence>MKKFVLGLCCGFVMASSCVAIASDSIQALLFPASFEINGSKISLDDDYKVLNVDGHAYVPIRFVAEHLGATIDFEQEQQKIFVKNRKLDLSDPDYQGIIVGNVILTKDGGNTKVTGQLKIEGVGNTTNSVEATLAFYNDNSEKIGEVAIYGNDFGVDAQTFVSEGLGDFRTYSTVNLHIGNVNGQMISATPSMVYENRKNNFTLNLPKSWEGKYEVVEAIDEASEFENISFIDIANKGYGGVVFSIGIWTKDNWSQNGQTAMEVGHISKIGELGDRVFTISTPGDVQYDPFNEKLTAEYKSLSSYVNKIKTSFHANVKFH</sequence>
<keyword evidence="1" id="KW-0732">Signal</keyword>
<proteinExistence type="predicted"/>
<protein>
    <recommendedName>
        <fullName evidence="2">Copper amine oxidase-like N-terminal domain-containing protein</fullName>
    </recommendedName>
</protein>
<dbReference type="InterPro" id="IPR036582">
    <property type="entry name" value="Mao_N_sf"/>
</dbReference>
<feature type="domain" description="Copper amine oxidase-like N-terminal" evidence="2">
    <location>
        <begin position="36"/>
        <end position="82"/>
    </location>
</feature>
<reference evidence="3 4" key="1">
    <citation type="submission" date="2019-10" db="EMBL/GenBank/DDBJ databases">
        <title>Description of Paenibacillus pedi sp. nov.</title>
        <authorList>
            <person name="Carlier A."/>
            <person name="Qi S."/>
        </authorList>
    </citation>
    <scope>NUCLEOTIDE SEQUENCE [LARGE SCALE GENOMIC DNA]</scope>
    <source>
        <strain evidence="3 4">LMG 31457</strain>
    </source>
</reference>
<evidence type="ECO:0000313" key="3">
    <source>
        <dbReference type="EMBL" id="NOU98767.1"/>
    </source>
</evidence>
<gene>
    <name evidence="3" type="ORF">GC097_01860</name>
</gene>
<evidence type="ECO:0000256" key="1">
    <source>
        <dbReference type="SAM" id="SignalP"/>
    </source>
</evidence>
<keyword evidence="4" id="KW-1185">Reference proteome</keyword>
<comment type="caution">
    <text evidence="3">The sequence shown here is derived from an EMBL/GenBank/DDBJ whole genome shotgun (WGS) entry which is preliminary data.</text>
</comment>
<organism evidence="3 4">
    <name type="scientific">Paenibacillus planticolens</name>
    <dbReference type="NCBI Taxonomy" id="2654976"/>
    <lineage>
        <taxon>Bacteria</taxon>
        <taxon>Bacillati</taxon>
        <taxon>Bacillota</taxon>
        <taxon>Bacilli</taxon>
        <taxon>Bacillales</taxon>
        <taxon>Paenibacillaceae</taxon>
        <taxon>Paenibacillus</taxon>
    </lineage>
</organism>
<feature type="signal peptide" evidence="1">
    <location>
        <begin position="1"/>
        <end position="22"/>
    </location>
</feature>
<evidence type="ECO:0000313" key="4">
    <source>
        <dbReference type="Proteomes" id="UP000618579"/>
    </source>
</evidence>
<evidence type="ECO:0000259" key="2">
    <source>
        <dbReference type="Pfam" id="PF07833"/>
    </source>
</evidence>
<dbReference type="Proteomes" id="UP000618579">
    <property type="component" value="Unassembled WGS sequence"/>
</dbReference>
<feature type="chain" id="PRO_5046128982" description="Copper amine oxidase-like N-terminal domain-containing protein" evidence="1">
    <location>
        <begin position="23"/>
        <end position="320"/>
    </location>
</feature>
<dbReference type="RefSeq" id="WP_171681649.1">
    <property type="nucleotide sequence ID" value="NZ_WHNZ01000007.1"/>
</dbReference>
<dbReference type="PROSITE" id="PS51257">
    <property type="entry name" value="PROKAR_LIPOPROTEIN"/>
    <property type="match status" value="1"/>
</dbReference>
<accession>A0ABX1ZGH1</accession>
<name>A0ABX1ZGH1_9BACL</name>
<dbReference type="Pfam" id="PF07833">
    <property type="entry name" value="Cu_amine_oxidN1"/>
    <property type="match status" value="1"/>
</dbReference>
<dbReference type="SUPFAM" id="SSF55383">
    <property type="entry name" value="Copper amine oxidase, domain N"/>
    <property type="match status" value="1"/>
</dbReference>